<keyword evidence="4" id="KW-1185">Reference proteome</keyword>
<dbReference type="SUPFAM" id="SSF53067">
    <property type="entry name" value="Actin-like ATPase domain"/>
    <property type="match status" value="1"/>
</dbReference>
<gene>
    <name evidence="3" type="ORF">AEAE_0080</name>
</gene>
<dbReference type="RefSeq" id="WP_094689211.1">
    <property type="nucleotide sequence ID" value="NZ_JACBYZ010000001.1"/>
</dbReference>
<sequence>MPSGFFGSHKSLREANKAKLLDSLYKFGAMTQVELAELTGLSAGTISTLVRQMADEGELTTSNTIRNGRRATQVELARQEGVSIGLTISTRQLHLVILDFTRASLGEHTLPLAFGHKPDDTLHRAMRLINETLTTIGAQPDEIKAIGVGLSAPVNYREKTIAIPGILPGWEGIDVITPLTKVFHVPVFVDNDSNFAALCEARVGVAAGKKNFIYVGSSYSGVGAGIISHGLLMRGVTGMAGEIGHIQVDPLGDICACGNRGCLNTVVNERRLVSLLSITHGNLTLDSLVDKAIEGDPGCRRVISDAAVRIGTVTANLCISIDPELVVVGGTLARAKEVFTDPFAEALRRLLFPNALTPIEVVPARYLETSPARGAAIYALEHLDSTVHSPGFLQGKK</sequence>
<dbReference type="Gene3D" id="1.10.10.10">
    <property type="entry name" value="Winged helix-like DNA-binding domain superfamily/Winged helix DNA-binding domain"/>
    <property type="match status" value="1"/>
</dbReference>
<dbReference type="InterPro" id="IPR000835">
    <property type="entry name" value="HTH_MarR-typ"/>
</dbReference>
<dbReference type="OrthoDB" id="3189808at2"/>
<dbReference type="PANTHER" id="PTHR18964:SF173">
    <property type="entry name" value="GLUCOKINASE"/>
    <property type="match status" value="1"/>
</dbReference>
<proteinExistence type="inferred from homology"/>
<dbReference type="SUPFAM" id="SSF46785">
    <property type="entry name" value="Winged helix' DNA-binding domain"/>
    <property type="match status" value="1"/>
</dbReference>
<dbReference type="Pfam" id="PF00480">
    <property type="entry name" value="ROK"/>
    <property type="match status" value="1"/>
</dbReference>
<name>A0A261FC88_9BIFI</name>
<dbReference type="InterPro" id="IPR043129">
    <property type="entry name" value="ATPase_NBD"/>
</dbReference>
<dbReference type="AlphaFoldDB" id="A0A261FC88"/>
<dbReference type="InterPro" id="IPR036388">
    <property type="entry name" value="WH-like_DNA-bd_sf"/>
</dbReference>
<evidence type="ECO:0000259" key="2">
    <source>
        <dbReference type="Pfam" id="PF01047"/>
    </source>
</evidence>
<accession>A0A261FC88</accession>
<evidence type="ECO:0000256" key="1">
    <source>
        <dbReference type="ARBA" id="ARBA00006479"/>
    </source>
</evidence>
<dbReference type="Proteomes" id="UP000228976">
    <property type="component" value="Unassembled WGS sequence"/>
</dbReference>
<dbReference type="InterPro" id="IPR036390">
    <property type="entry name" value="WH_DNA-bd_sf"/>
</dbReference>
<comment type="similarity">
    <text evidence="1">Belongs to the ROK (NagC/XylR) family.</text>
</comment>
<feature type="domain" description="HTH marR-type" evidence="2">
    <location>
        <begin position="17"/>
        <end position="57"/>
    </location>
</feature>
<dbReference type="Gene3D" id="3.30.420.40">
    <property type="match status" value="2"/>
</dbReference>
<dbReference type="Pfam" id="PF01047">
    <property type="entry name" value="MarR"/>
    <property type="match status" value="1"/>
</dbReference>
<dbReference type="InterPro" id="IPR000600">
    <property type="entry name" value="ROK"/>
</dbReference>
<evidence type="ECO:0000313" key="3">
    <source>
        <dbReference type="EMBL" id="OZG56771.1"/>
    </source>
</evidence>
<reference evidence="3 4" key="1">
    <citation type="journal article" date="2017" name="BMC Genomics">
        <title>Comparative genomic and phylogenomic analyses of the Bifidobacteriaceae family.</title>
        <authorList>
            <person name="Lugli G.A."/>
            <person name="Milani C."/>
            <person name="Turroni F."/>
            <person name="Duranti S."/>
            <person name="Mancabelli L."/>
            <person name="Mangifesta M."/>
            <person name="Ferrario C."/>
            <person name="Modesto M."/>
            <person name="Mattarelli P."/>
            <person name="Jiri K."/>
            <person name="van Sinderen D."/>
            <person name="Ventura M."/>
        </authorList>
    </citation>
    <scope>NUCLEOTIDE SEQUENCE [LARGE SCALE GENOMIC DNA]</scope>
    <source>
        <strain evidence="3 4">LMG 21773</strain>
    </source>
</reference>
<dbReference type="EMBL" id="MWWU01000001">
    <property type="protein sequence ID" value="OZG56771.1"/>
    <property type="molecule type" value="Genomic_DNA"/>
</dbReference>
<organism evidence="3 4">
    <name type="scientific">Aeriscardovia aeriphila</name>
    <dbReference type="NCBI Taxonomy" id="218139"/>
    <lineage>
        <taxon>Bacteria</taxon>
        <taxon>Bacillati</taxon>
        <taxon>Actinomycetota</taxon>
        <taxon>Actinomycetes</taxon>
        <taxon>Bifidobacteriales</taxon>
        <taxon>Bifidobacteriaceae</taxon>
        <taxon>Aeriscardovia</taxon>
    </lineage>
</organism>
<evidence type="ECO:0000313" key="4">
    <source>
        <dbReference type="Proteomes" id="UP000228976"/>
    </source>
</evidence>
<dbReference type="PANTHER" id="PTHR18964">
    <property type="entry name" value="ROK (REPRESSOR, ORF, KINASE) FAMILY"/>
    <property type="match status" value="1"/>
</dbReference>
<comment type="caution">
    <text evidence="3">The sequence shown here is derived from an EMBL/GenBank/DDBJ whole genome shotgun (WGS) entry which is preliminary data.</text>
</comment>
<protein>
    <submittedName>
        <fullName evidence="3">NagC family transcriptional regulator</fullName>
    </submittedName>
</protein>